<proteinExistence type="predicted"/>
<keyword evidence="3" id="KW-1185">Reference proteome</keyword>
<organism evidence="2 3">
    <name type="scientific">Thecamonas trahens ATCC 50062</name>
    <dbReference type="NCBI Taxonomy" id="461836"/>
    <lineage>
        <taxon>Eukaryota</taxon>
        <taxon>Apusozoa</taxon>
        <taxon>Apusomonadida</taxon>
        <taxon>Apusomonadidae</taxon>
        <taxon>Thecamonas</taxon>
    </lineage>
</organism>
<evidence type="ECO:0000313" key="3">
    <source>
        <dbReference type="Proteomes" id="UP000054408"/>
    </source>
</evidence>
<evidence type="ECO:0000313" key="2">
    <source>
        <dbReference type="EMBL" id="KNC52353.1"/>
    </source>
</evidence>
<dbReference type="Proteomes" id="UP000054408">
    <property type="component" value="Unassembled WGS sequence"/>
</dbReference>
<dbReference type="EMBL" id="GL349472">
    <property type="protein sequence ID" value="KNC52353.1"/>
    <property type="molecule type" value="Genomic_DNA"/>
</dbReference>
<reference evidence="2 3" key="1">
    <citation type="submission" date="2010-05" db="EMBL/GenBank/DDBJ databases">
        <title>The Genome Sequence of Thecamonas trahens ATCC 50062.</title>
        <authorList>
            <consortium name="The Broad Institute Genome Sequencing Platform"/>
            <person name="Russ C."/>
            <person name="Cuomo C."/>
            <person name="Shea T."/>
            <person name="Young S.K."/>
            <person name="Zeng Q."/>
            <person name="Koehrsen M."/>
            <person name="Haas B."/>
            <person name="Borodovsky M."/>
            <person name="Guigo R."/>
            <person name="Alvarado L."/>
            <person name="Berlin A."/>
            <person name="Bochicchio J."/>
            <person name="Borenstein D."/>
            <person name="Chapman S."/>
            <person name="Chen Z."/>
            <person name="Freedman E."/>
            <person name="Gellesch M."/>
            <person name="Goldberg J."/>
            <person name="Griggs A."/>
            <person name="Gujja S."/>
            <person name="Heilman E."/>
            <person name="Heiman D."/>
            <person name="Hepburn T."/>
            <person name="Howarth C."/>
            <person name="Jen D."/>
            <person name="Larson L."/>
            <person name="Mehta T."/>
            <person name="Park D."/>
            <person name="Pearson M."/>
            <person name="Roberts A."/>
            <person name="Saif S."/>
            <person name="Shenoy N."/>
            <person name="Sisk P."/>
            <person name="Stolte C."/>
            <person name="Sykes S."/>
            <person name="Thomson T."/>
            <person name="Walk T."/>
            <person name="White J."/>
            <person name="Yandava C."/>
            <person name="Burger G."/>
            <person name="Gray M.W."/>
            <person name="Holland P.W.H."/>
            <person name="King N."/>
            <person name="Lang F.B.F."/>
            <person name="Roger A.J."/>
            <person name="Ruiz-Trillo I."/>
            <person name="Lander E."/>
            <person name="Nusbaum C."/>
        </authorList>
    </citation>
    <scope>NUCLEOTIDE SEQUENCE [LARGE SCALE GENOMIC DNA]</scope>
    <source>
        <strain evidence="2 3">ATCC 50062</strain>
    </source>
</reference>
<feature type="transmembrane region" description="Helical" evidence="1">
    <location>
        <begin position="190"/>
        <end position="215"/>
    </location>
</feature>
<evidence type="ECO:0000256" key="1">
    <source>
        <dbReference type="SAM" id="Phobius"/>
    </source>
</evidence>
<sequence>MINAFRQTLPGIQAWHDRYYRSGGSSSSIGVDGTVYSLNLQTHSERSLKDPRMGSAGLFTLSHTAYSQEWHEATVEQVLFPPYDLAAVAEVEVAGVSSPIHWYASTPDYDSGRTTIVPLSGITAKVVYADSVIGMTLHSVIPSYAGPGWSGAIDDATAEFPGSPRSLVLRIEDVSMPPRRGYPEMVGFNLVFAGAALVIAAVFLTCPLMYLCYVARRNMALNTGRPPPFFGSLRRFRGWG</sequence>
<dbReference type="GeneID" id="25567042"/>
<name>A0A0L0DLT1_THETB</name>
<gene>
    <name evidence="2" type="ORF">AMSG_08325</name>
</gene>
<keyword evidence="1" id="KW-0812">Transmembrane</keyword>
<keyword evidence="1" id="KW-0472">Membrane</keyword>
<dbReference type="RefSeq" id="XP_013755402.1">
    <property type="nucleotide sequence ID" value="XM_013899948.1"/>
</dbReference>
<dbReference type="AlphaFoldDB" id="A0A0L0DLT1"/>
<accession>A0A0L0DLT1</accession>
<keyword evidence="1" id="KW-1133">Transmembrane helix</keyword>
<protein>
    <submittedName>
        <fullName evidence="2">Uncharacterized protein</fullName>
    </submittedName>
</protein>
<dbReference type="eggNOG" id="ENOG502SDPV">
    <property type="taxonomic scope" value="Eukaryota"/>
</dbReference>